<feature type="domain" description="F-box" evidence="2">
    <location>
        <begin position="217"/>
        <end position="263"/>
    </location>
</feature>
<proteinExistence type="predicted"/>
<accession>A0ABY6TUM4</accession>
<evidence type="ECO:0000259" key="2">
    <source>
        <dbReference type="PROSITE" id="PS50181"/>
    </source>
</evidence>
<dbReference type="Proteomes" id="UP000766486">
    <property type="component" value="Unassembled WGS sequence"/>
</dbReference>
<dbReference type="InterPro" id="IPR001810">
    <property type="entry name" value="F-box_dom"/>
</dbReference>
<protein>
    <recommendedName>
        <fullName evidence="2">F-box domain-containing protein</fullName>
    </recommendedName>
</protein>
<evidence type="ECO:0000313" key="3">
    <source>
        <dbReference type="EMBL" id="VUC22360.1"/>
    </source>
</evidence>
<comment type="caution">
    <text evidence="3">The sequence shown here is derived from an EMBL/GenBank/DDBJ whole genome shotgun (WGS) entry which is preliminary data.</text>
</comment>
<sequence>MDRTTGRVLPGCTICGLRIRKLPNQQDRVWLSKYRVLYLPKAKEPQVSGNIKISGIGSYQRIPSYDSIYVTTAYTNQMVFPFAPHKKDDYEIVKLVNPEAYIFHDSCWALLERSHAPLPVPLKDLYDTCRSTDFDSKNKIINWGHDYLRCLRTPNPQNEGHNDLRSDTGSPFESQSSMNASELSDPLGSVEVDPWLVGDDLVRKFASSRGNYNTICTSLLGRLPSELQYKIVDCLPVQDVFSLGLGCRAFLPILYYEPFYKNQFSLGGERAWFFEADEIRQAKGLTWSQLFRLTSRRYLLYQRTMLNRSRVWKLIQFLKEKVLKEKSVNFNRQT</sequence>
<gene>
    <name evidence="3" type="ORF">CLO192961_LOCUS82041</name>
</gene>
<feature type="compositionally biased region" description="Polar residues" evidence="1">
    <location>
        <begin position="167"/>
        <end position="182"/>
    </location>
</feature>
<name>A0ABY6TUM4_BIOOC</name>
<dbReference type="PROSITE" id="PS50181">
    <property type="entry name" value="FBOX"/>
    <property type="match status" value="1"/>
</dbReference>
<evidence type="ECO:0000313" key="4">
    <source>
        <dbReference type="Proteomes" id="UP000766486"/>
    </source>
</evidence>
<reference evidence="3 4" key="1">
    <citation type="submission" date="2019-06" db="EMBL/GenBank/DDBJ databases">
        <authorList>
            <person name="Broberg M."/>
        </authorList>
    </citation>
    <scope>NUCLEOTIDE SEQUENCE [LARGE SCALE GENOMIC DNA]</scope>
</reference>
<evidence type="ECO:0000256" key="1">
    <source>
        <dbReference type="SAM" id="MobiDB-lite"/>
    </source>
</evidence>
<keyword evidence="4" id="KW-1185">Reference proteome</keyword>
<dbReference type="InterPro" id="IPR036047">
    <property type="entry name" value="F-box-like_dom_sf"/>
</dbReference>
<feature type="region of interest" description="Disordered" evidence="1">
    <location>
        <begin position="158"/>
        <end position="186"/>
    </location>
</feature>
<dbReference type="EMBL" id="CABFNS010000551">
    <property type="protein sequence ID" value="VUC22360.1"/>
    <property type="molecule type" value="Genomic_DNA"/>
</dbReference>
<organism evidence="3 4">
    <name type="scientific">Bionectria ochroleuca</name>
    <name type="common">Gliocladium roseum</name>
    <dbReference type="NCBI Taxonomy" id="29856"/>
    <lineage>
        <taxon>Eukaryota</taxon>
        <taxon>Fungi</taxon>
        <taxon>Dikarya</taxon>
        <taxon>Ascomycota</taxon>
        <taxon>Pezizomycotina</taxon>
        <taxon>Sordariomycetes</taxon>
        <taxon>Hypocreomycetidae</taxon>
        <taxon>Hypocreales</taxon>
        <taxon>Bionectriaceae</taxon>
        <taxon>Clonostachys</taxon>
    </lineage>
</organism>
<dbReference type="SUPFAM" id="SSF81383">
    <property type="entry name" value="F-box domain"/>
    <property type="match status" value="1"/>
</dbReference>